<reference evidence="1" key="1">
    <citation type="journal article" date="2023" name="Science">
        <title>Genome structures resolve the early diversification of teleost fishes.</title>
        <authorList>
            <person name="Parey E."/>
            <person name="Louis A."/>
            <person name="Montfort J."/>
            <person name="Bouchez O."/>
            <person name="Roques C."/>
            <person name="Iampietro C."/>
            <person name="Lluch J."/>
            <person name="Castinel A."/>
            <person name="Donnadieu C."/>
            <person name="Desvignes T."/>
            <person name="Floi Bucao C."/>
            <person name="Jouanno E."/>
            <person name="Wen M."/>
            <person name="Mejri S."/>
            <person name="Dirks R."/>
            <person name="Jansen H."/>
            <person name="Henkel C."/>
            <person name="Chen W.J."/>
            <person name="Zahm M."/>
            <person name="Cabau C."/>
            <person name="Klopp C."/>
            <person name="Thompson A.W."/>
            <person name="Robinson-Rechavi M."/>
            <person name="Braasch I."/>
            <person name="Lecointre G."/>
            <person name="Bobe J."/>
            <person name="Postlethwait J.H."/>
            <person name="Berthelot C."/>
            <person name="Roest Crollius H."/>
            <person name="Guiguen Y."/>
        </authorList>
    </citation>
    <scope>NUCLEOTIDE SEQUENCE</scope>
    <source>
        <strain evidence="1">WJC10195</strain>
    </source>
</reference>
<dbReference type="EMBL" id="JAINUF010000012">
    <property type="protein sequence ID" value="KAJ8345483.1"/>
    <property type="molecule type" value="Genomic_DNA"/>
</dbReference>
<comment type="caution">
    <text evidence="1">The sequence shown here is derived from an EMBL/GenBank/DDBJ whole genome shotgun (WGS) entry which is preliminary data.</text>
</comment>
<name>A0A9Q1EUW9_SYNKA</name>
<dbReference type="Proteomes" id="UP001152622">
    <property type="component" value="Chromosome 12"/>
</dbReference>
<gene>
    <name evidence="1" type="ORF">SKAU_G00296760</name>
</gene>
<sequence length="110" mass="12231">MHSRLIDCTGFADRCQGRRKVLAGSAWAMANAFPSAADRERERAPGAVPPGFSHPGTQLFSGRVSVLITMFLTATVQRRALRAPFSTYRSCGPQMRELQRLPLTIKQQRN</sequence>
<dbReference type="AlphaFoldDB" id="A0A9Q1EUW9"/>
<organism evidence="1 2">
    <name type="scientific">Synaphobranchus kaupii</name>
    <name type="common">Kaup's arrowtooth eel</name>
    <dbReference type="NCBI Taxonomy" id="118154"/>
    <lineage>
        <taxon>Eukaryota</taxon>
        <taxon>Metazoa</taxon>
        <taxon>Chordata</taxon>
        <taxon>Craniata</taxon>
        <taxon>Vertebrata</taxon>
        <taxon>Euteleostomi</taxon>
        <taxon>Actinopterygii</taxon>
        <taxon>Neopterygii</taxon>
        <taxon>Teleostei</taxon>
        <taxon>Anguilliformes</taxon>
        <taxon>Synaphobranchidae</taxon>
        <taxon>Synaphobranchus</taxon>
    </lineage>
</organism>
<protein>
    <submittedName>
        <fullName evidence="1">Uncharacterized protein</fullName>
    </submittedName>
</protein>
<proteinExistence type="predicted"/>
<evidence type="ECO:0000313" key="2">
    <source>
        <dbReference type="Proteomes" id="UP001152622"/>
    </source>
</evidence>
<keyword evidence="2" id="KW-1185">Reference proteome</keyword>
<accession>A0A9Q1EUW9</accession>
<evidence type="ECO:0000313" key="1">
    <source>
        <dbReference type="EMBL" id="KAJ8345483.1"/>
    </source>
</evidence>